<dbReference type="AlphaFoldDB" id="A0A4C1VTU1"/>
<keyword evidence="3" id="KW-1185">Reference proteome</keyword>
<feature type="region of interest" description="Disordered" evidence="1">
    <location>
        <begin position="76"/>
        <end position="111"/>
    </location>
</feature>
<feature type="compositionally biased region" description="Low complexity" evidence="1">
    <location>
        <begin position="93"/>
        <end position="106"/>
    </location>
</feature>
<dbReference type="EMBL" id="BGZK01000402">
    <property type="protein sequence ID" value="GBP41609.1"/>
    <property type="molecule type" value="Genomic_DNA"/>
</dbReference>
<reference evidence="2 3" key="1">
    <citation type="journal article" date="2019" name="Commun. Biol.">
        <title>The bagworm genome reveals a unique fibroin gene that provides high tensile strength.</title>
        <authorList>
            <person name="Kono N."/>
            <person name="Nakamura H."/>
            <person name="Ohtoshi R."/>
            <person name="Tomita M."/>
            <person name="Numata K."/>
            <person name="Arakawa K."/>
        </authorList>
    </citation>
    <scope>NUCLEOTIDE SEQUENCE [LARGE SCALE GENOMIC DNA]</scope>
</reference>
<organism evidence="2 3">
    <name type="scientific">Eumeta variegata</name>
    <name type="common">Bagworm moth</name>
    <name type="synonym">Eumeta japonica</name>
    <dbReference type="NCBI Taxonomy" id="151549"/>
    <lineage>
        <taxon>Eukaryota</taxon>
        <taxon>Metazoa</taxon>
        <taxon>Ecdysozoa</taxon>
        <taxon>Arthropoda</taxon>
        <taxon>Hexapoda</taxon>
        <taxon>Insecta</taxon>
        <taxon>Pterygota</taxon>
        <taxon>Neoptera</taxon>
        <taxon>Endopterygota</taxon>
        <taxon>Lepidoptera</taxon>
        <taxon>Glossata</taxon>
        <taxon>Ditrysia</taxon>
        <taxon>Tineoidea</taxon>
        <taxon>Psychidae</taxon>
        <taxon>Oiketicinae</taxon>
        <taxon>Eumeta</taxon>
    </lineage>
</organism>
<protein>
    <submittedName>
        <fullName evidence="2">Uncharacterized protein</fullName>
    </submittedName>
</protein>
<evidence type="ECO:0000256" key="1">
    <source>
        <dbReference type="SAM" id="MobiDB-lite"/>
    </source>
</evidence>
<sequence length="135" mass="14958">MARQHIRVGQLNLQGTKLASVRLQEIARERDLHVIMVQEQYQGTNVDGTNALILSALLYDDEMARDTEHHRQIRFAAGVPPSELSATPLDSVPTPRRPGAPALAPRDLTDSYPPASLFENVRTIHSDGTAAYRSF</sequence>
<gene>
    <name evidence="2" type="ORF">EVAR_34042_1</name>
</gene>
<evidence type="ECO:0000313" key="2">
    <source>
        <dbReference type="EMBL" id="GBP41609.1"/>
    </source>
</evidence>
<dbReference type="Proteomes" id="UP000299102">
    <property type="component" value="Unassembled WGS sequence"/>
</dbReference>
<evidence type="ECO:0000313" key="3">
    <source>
        <dbReference type="Proteomes" id="UP000299102"/>
    </source>
</evidence>
<accession>A0A4C1VTU1</accession>
<proteinExistence type="predicted"/>
<comment type="caution">
    <text evidence="2">The sequence shown here is derived from an EMBL/GenBank/DDBJ whole genome shotgun (WGS) entry which is preliminary data.</text>
</comment>
<name>A0A4C1VTU1_EUMVA</name>